<evidence type="ECO:0000259" key="5">
    <source>
        <dbReference type="Pfam" id="PF05726"/>
    </source>
</evidence>
<evidence type="ECO:0000313" key="7">
    <source>
        <dbReference type="Proteomes" id="UP000652567"/>
    </source>
</evidence>
<feature type="binding site" evidence="2">
    <location>
        <position position="60"/>
    </location>
    <ligand>
        <name>Fe cation</name>
        <dbReference type="ChEBI" id="CHEBI:24875"/>
    </ligand>
</feature>
<dbReference type="InterPro" id="IPR003829">
    <property type="entry name" value="Pirin_N_dom"/>
</dbReference>
<name>A0A928YTR4_9GAMM</name>
<comment type="similarity">
    <text evidence="1 3">Belongs to the pirin family.</text>
</comment>
<accession>A0A928YTR4</accession>
<dbReference type="EMBL" id="PRDL01000001">
    <property type="protein sequence ID" value="MBE8717284.1"/>
    <property type="molecule type" value="Genomic_DNA"/>
</dbReference>
<comment type="caution">
    <text evidence="6">The sequence shown here is derived from an EMBL/GenBank/DDBJ whole genome shotgun (WGS) entry which is preliminary data.</text>
</comment>
<dbReference type="PANTHER" id="PTHR13903:SF8">
    <property type="entry name" value="PIRIN"/>
    <property type="match status" value="1"/>
</dbReference>
<sequence length="283" mass="31093">MQRELQQIIPGQATSDGAGVRIKRTLGQTPHGRFDPFLMLDEFNSENADDYIAGFPSHPHRGFETVTYMLEGHMLHEDHMGNRGDLRSGDVQWMTAGRGIIHSEMPQQEEGAMRGFQLWINLPAAEKMKPASYRDIPSASIPVITLANGARAKVIAGSLVTAEQTVTGPIDGLSTEPVYRDWHLPANTAQQQRVPQGHHAFIYVYQGNITIGEKNKPLAAGNAGLLYDGDTVQVTSGDSEARFLLIAGKPIREPIAQYGPFVMNTSDEIEQAIRDYRDGVLAS</sequence>
<dbReference type="RefSeq" id="WP_193909019.1">
    <property type="nucleotide sequence ID" value="NZ_PRDL01000001.1"/>
</dbReference>
<evidence type="ECO:0000256" key="2">
    <source>
        <dbReference type="PIRSR" id="PIRSR006232-1"/>
    </source>
</evidence>
<keyword evidence="7" id="KW-1185">Reference proteome</keyword>
<feature type="domain" description="Pirin N-terminal" evidence="4">
    <location>
        <begin position="20"/>
        <end position="120"/>
    </location>
</feature>
<feature type="domain" description="Pirin C-terminal" evidence="5">
    <location>
        <begin position="179"/>
        <end position="280"/>
    </location>
</feature>
<evidence type="ECO:0000313" key="6">
    <source>
        <dbReference type="EMBL" id="MBE8717284.1"/>
    </source>
</evidence>
<dbReference type="InterPro" id="IPR012093">
    <property type="entry name" value="Pirin"/>
</dbReference>
<dbReference type="Pfam" id="PF02678">
    <property type="entry name" value="Pirin"/>
    <property type="match status" value="1"/>
</dbReference>
<evidence type="ECO:0000256" key="3">
    <source>
        <dbReference type="RuleBase" id="RU003457"/>
    </source>
</evidence>
<evidence type="ECO:0000259" key="4">
    <source>
        <dbReference type="Pfam" id="PF02678"/>
    </source>
</evidence>
<keyword evidence="2" id="KW-0408">Iron</keyword>
<feature type="binding site" evidence="2">
    <location>
        <position position="102"/>
    </location>
    <ligand>
        <name>Fe cation</name>
        <dbReference type="ChEBI" id="CHEBI:24875"/>
    </ligand>
</feature>
<comment type="cofactor">
    <cofactor evidence="2">
        <name>Fe cation</name>
        <dbReference type="ChEBI" id="CHEBI:24875"/>
    </cofactor>
    <text evidence="2">Binds 1 Fe cation per subunit.</text>
</comment>
<dbReference type="Pfam" id="PF05726">
    <property type="entry name" value="Pirin_C"/>
    <property type="match status" value="1"/>
</dbReference>
<gene>
    <name evidence="6" type="ORF">C4F51_08800</name>
</gene>
<dbReference type="CDD" id="cd02247">
    <property type="entry name" value="cupin_pirin_C"/>
    <property type="match status" value="1"/>
</dbReference>
<feature type="binding site" evidence="2">
    <location>
        <position position="58"/>
    </location>
    <ligand>
        <name>Fe cation</name>
        <dbReference type="ChEBI" id="CHEBI:24875"/>
    </ligand>
</feature>
<protein>
    <submittedName>
        <fullName evidence="6">Pirin family protein</fullName>
    </submittedName>
</protein>
<dbReference type="GO" id="GO:0046872">
    <property type="term" value="F:metal ion binding"/>
    <property type="evidence" value="ECO:0007669"/>
    <property type="project" value="UniProtKB-KW"/>
</dbReference>
<dbReference type="PANTHER" id="PTHR13903">
    <property type="entry name" value="PIRIN-RELATED"/>
    <property type="match status" value="1"/>
</dbReference>
<feature type="binding site" evidence="2">
    <location>
        <position position="104"/>
    </location>
    <ligand>
        <name>Fe cation</name>
        <dbReference type="ChEBI" id="CHEBI:24875"/>
    </ligand>
</feature>
<keyword evidence="2" id="KW-0479">Metal-binding</keyword>
<evidence type="ECO:0000256" key="1">
    <source>
        <dbReference type="ARBA" id="ARBA00008416"/>
    </source>
</evidence>
<dbReference type="InterPro" id="IPR011051">
    <property type="entry name" value="RmlC_Cupin_sf"/>
</dbReference>
<dbReference type="Proteomes" id="UP000652567">
    <property type="component" value="Unassembled WGS sequence"/>
</dbReference>
<dbReference type="AlphaFoldDB" id="A0A928YTR4"/>
<dbReference type="PIRSF" id="PIRSF006232">
    <property type="entry name" value="Pirin"/>
    <property type="match status" value="1"/>
</dbReference>
<dbReference type="InterPro" id="IPR008778">
    <property type="entry name" value="Pirin_C_dom"/>
</dbReference>
<dbReference type="SUPFAM" id="SSF51182">
    <property type="entry name" value="RmlC-like cupins"/>
    <property type="match status" value="1"/>
</dbReference>
<dbReference type="Gene3D" id="2.60.120.10">
    <property type="entry name" value="Jelly Rolls"/>
    <property type="match status" value="2"/>
</dbReference>
<reference evidence="6" key="1">
    <citation type="submission" date="2018-07" db="EMBL/GenBank/DDBJ databases">
        <title>Genome assembly of strain Ka43.</title>
        <authorList>
            <person name="Kukolya J."/>
            <person name="Nagy I."/>
            <person name="Horvath B."/>
            <person name="Toth A."/>
        </authorList>
    </citation>
    <scope>NUCLEOTIDE SEQUENCE</scope>
    <source>
        <strain evidence="6">KB43</strain>
    </source>
</reference>
<dbReference type="InterPro" id="IPR014710">
    <property type="entry name" value="RmlC-like_jellyroll"/>
</dbReference>
<dbReference type="CDD" id="cd02909">
    <property type="entry name" value="cupin_pirin_N"/>
    <property type="match status" value="1"/>
</dbReference>
<organism evidence="6 7">
    <name type="scientific">Cellvibrio polysaccharolyticus</name>
    <dbReference type="NCBI Taxonomy" id="2082724"/>
    <lineage>
        <taxon>Bacteria</taxon>
        <taxon>Pseudomonadati</taxon>
        <taxon>Pseudomonadota</taxon>
        <taxon>Gammaproteobacteria</taxon>
        <taxon>Cellvibrionales</taxon>
        <taxon>Cellvibrionaceae</taxon>
        <taxon>Cellvibrio</taxon>
    </lineage>
</organism>
<proteinExistence type="inferred from homology"/>